<comment type="caution">
    <text evidence="2">The sequence shown here is derived from an EMBL/GenBank/DDBJ whole genome shotgun (WGS) entry which is preliminary data.</text>
</comment>
<dbReference type="EMBL" id="JAIFZO010000002">
    <property type="protein sequence ID" value="MCX4232819.1"/>
    <property type="molecule type" value="Genomic_DNA"/>
</dbReference>
<sequence>MAQSRRRKPKKDRRKSGATGSRDPRVAVVPVPHLKPLYKLLYEVTATADRLILSTPDERDRLVRFDTEILVRAINSVKSVNRLLEGGHWEHASGIIRQLFELLVNMEYLGKQPDRLGATLLYCRFGMLQLVREQHRRCLYNRDTGRPVDEEHLAFLEKLLDESFDDFQGTPRADGSVRWVSSWSRKSAKALSELSEDAMRPHQYEHLFTSWSEQAHAAPRSLIENILRDAGEDWISEAMESDTKRVIESANMTVAMFVALWRELPHAVPLPAEQANAWMRTAMQFMAVSEFDDLPGFRTDK</sequence>
<organism evidence="2 3">
    <name type="scientific">Streptomyces ortus</name>
    <dbReference type="NCBI Taxonomy" id="2867268"/>
    <lineage>
        <taxon>Bacteria</taxon>
        <taxon>Bacillati</taxon>
        <taxon>Actinomycetota</taxon>
        <taxon>Actinomycetes</taxon>
        <taxon>Kitasatosporales</taxon>
        <taxon>Streptomycetaceae</taxon>
        <taxon>Streptomyces</taxon>
    </lineage>
</organism>
<gene>
    <name evidence="2" type="ORF">K3769_08525</name>
</gene>
<dbReference type="RefSeq" id="WP_267025826.1">
    <property type="nucleotide sequence ID" value="NZ_JAIFZO010000002.1"/>
</dbReference>
<proteinExistence type="predicted"/>
<evidence type="ECO:0000313" key="3">
    <source>
        <dbReference type="Proteomes" id="UP001165590"/>
    </source>
</evidence>
<evidence type="ECO:0000313" key="2">
    <source>
        <dbReference type="EMBL" id="MCX4232819.1"/>
    </source>
</evidence>
<dbReference type="Proteomes" id="UP001165590">
    <property type="component" value="Unassembled WGS sequence"/>
</dbReference>
<evidence type="ECO:0000256" key="1">
    <source>
        <dbReference type="SAM" id="MobiDB-lite"/>
    </source>
</evidence>
<feature type="compositionally biased region" description="Basic residues" evidence="1">
    <location>
        <begin position="1"/>
        <end position="16"/>
    </location>
</feature>
<dbReference type="InterPro" id="IPR043733">
    <property type="entry name" value="DUF5677"/>
</dbReference>
<feature type="region of interest" description="Disordered" evidence="1">
    <location>
        <begin position="1"/>
        <end position="25"/>
    </location>
</feature>
<dbReference type="Pfam" id="PF18928">
    <property type="entry name" value="DUF5677"/>
    <property type="match status" value="1"/>
</dbReference>
<accession>A0ABT3V1N3</accession>
<keyword evidence="3" id="KW-1185">Reference proteome</keyword>
<reference evidence="2" key="1">
    <citation type="journal article" date="2022" name="bioRxiv">
        <title>Discovery and biosynthetic assessment of Streptomyces ortus sp nov. isolated from a deep-sea sponge.</title>
        <authorList>
            <person name="Williams S.E."/>
        </authorList>
    </citation>
    <scope>NUCLEOTIDE SEQUENCE</scope>
    <source>
        <strain evidence="2">A15ISP2-DRY2</strain>
    </source>
</reference>
<name>A0ABT3V1N3_9ACTN</name>
<protein>
    <submittedName>
        <fullName evidence="2">DUF5677 domain-containing protein</fullName>
    </submittedName>
</protein>